<evidence type="ECO:0000313" key="7">
    <source>
        <dbReference type="Proteomes" id="UP000236291"/>
    </source>
</evidence>
<dbReference type="GO" id="GO:0003743">
    <property type="term" value="F:translation initiation factor activity"/>
    <property type="evidence" value="ECO:0007669"/>
    <property type="project" value="UniProtKB-KW"/>
</dbReference>
<feature type="non-terminal residue" evidence="6">
    <location>
        <position position="84"/>
    </location>
</feature>
<proteinExistence type="predicted"/>
<protein>
    <submittedName>
        <fullName evidence="6">Transcription initiation factor IIF subunit beta-like protein</fullName>
    </submittedName>
</protein>
<reference evidence="6 7" key="1">
    <citation type="journal article" date="2014" name="Am. J. Bot.">
        <title>Genome assembly and annotation for red clover (Trifolium pratense; Fabaceae).</title>
        <authorList>
            <person name="Istvanek J."/>
            <person name="Jaros M."/>
            <person name="Krenek A."/>
            <person name="Repkova J."/>
        </authorList>
    </citation>
    <scope>NUCLEOTIDE SEQUENCE [LARGE SCALE GENOMIC DNA]</scope>
    <source>
        <strain evidence="7">cv. Tatra</strain>
        <tissue evidence="6">Young leaves</tissue>
    </source>
</reference>
<organism evidence="6 7">
    <name type="scientific">Trifolium pratense</name>
    <name type="common">Red clover</name>
    <dbReference type="NCBI Taxonomy" id="57577"/>
    <lineage>
        <taxon>Eukaryota</taxon>
        <taxon>Viridiplantae</taxon>
        <taxon>Streptophyta</taxon>
        <taxon>Embryophyta</taxon>
        <taxon>Tracheophyta</taxon>
        <taxon>Spermatophyta</taxon>
        <taxon>Magnoliopsida</taxon>
        <taxon>eudicotyledons</taxon>
        <taxon>Gunneridae</taxon>
        <taxon>Pentapetalae</taxon>
        <taxon>rosids</taxon>
        <taxon>fabids</taxon>
        <taxon>Fabales</taxon>
        <taxon>Fabaceae</taxon>
        <taxon>Papilionoideae</taxon>
        <taxon>50 kb inversion clade</taxon>
        <taxon>NPAAA clade</taxon>
        <taxon>Hologalegina</taxon>
        <taxon>IRL clade</taxon>
        <taxon>Trifolieae</taxon>
        <taxon>Trifolium</taxon>
    </lineage>
</organism>
<dbReference type="AlphaFoldDB" id="A0A2K3JWY8"/>
<evidence type="ECO:0000256" key="3">
    <source>
        <dbReference type="ARBA" id="ARBA00023125"/>
    </source>
</evidence>
<dbReference type="Proteomes" id="UP000236291">
    <property type="component" value="Unassembled WGS sequence"/>
</dbReference>
<dbReference type="EMBL" id="ASHM01078747">
    <property type="protein sequence ID" value="PNX58510.1"/>
    <property type="molecule type" value="Genomic_DNA"/>
</dbReference>
<dbReference type="STRING" id="57577.A0A2K3JWY8"/>
<sequence length="84" mass="9286">MEEEKSYGGSSSGSNLETSKAERSVWLMKCPVAVAKSWQNHPPSQPLSKVVFSIDPLLPEHDPAHLQVDFNSMFLSTSLIINVE</sequence>
<dbReference type="SUPFAM" id="SSF50916">
    <property type="entry name" value="Rap30/74 interaction domains"/>
    <property type="match status" value="1"/>
</dbReference>
<comment type="caution">
    <text evidence="6">The sequence shown here is derived from an EMBL/GenBank/DDBJ whole genome shotgun (WGS) entry which is preliminary data.</text>
</comment>
<evidence type="ECO:0000256" key="5">
    <source>
        <dbReference type="ARBA" id="ARBA00023242"/>
    </source>
</evidence>
<dbReference type="GO" id="GO:0005634">
    <property type="term" value="C:nucleus"/>
    <property type="evidence" value="ECO:0007669"/>
    <property type="project" value="UniProtKB-SubCell"/>
</dbReference>
<evidence type="ECO:0000313" key="6">
    <source>
        <dbReference type="EMBL" id="PNX58510.1"/>
    </source>
</evidence>
<keyword evidence="2" id="KW-0805">Transcription regulation</keyword>
<accession>A0A2K3JWY8</accession>
<keyword evidence="5" id="KW-0539">Nucleus</keyword>
<evidence type="ECO:0000256" key="1">
    <source>
        <dbReference type="ARBA" id="ARBA00004123"/>
    </source>
</evidence>
<keyword evidence="4" id="KW-0804">Transcription</keyword>
<dbReference type="ExpressionAtlas" id="A0A2K3JWY8">
    <property type="expression patterns" value="baseline"/>
</dbReference>
<evidence type="ECO:0000256" key="2">
    <source>
        <dbReference type="ARBA" id="ARBA00023015"/>
    </source>
</evidence>
<keyword evidence="6" id="KW-0396">Initiation factor</keyword>
<keyword evidence="3" id="KW-0238">DNA-binding</keyword>
<keyword evidence="6" id="KW-0648">Protein biosynthesis</keyword>
<evidence type="ECO:0000256" key="4">
    <source>
        <dbReference type="ARBA" id="ARBA00023163"/>
    </source>
</evidence>
<dbReference type="GO" id="GO:0003677">
    <property type="term" value="F:DNA binding"/>
    <property type="evidence" value="ECO:0007669"/>
    <property type="project" value="UniProtKB-KW"/>
</dbReference>
<dbReference type="GO" id="GO:0006367">
    <property type="term" value="P:transcription initiation at RNA polymerase II promoter"/>
    <property type="evidence" value="ECO:0007669"/>
    <property type="project" value="InterPro"/>
</dbReference>
<name>A0A2K3JWY8_TRIPR</name>
<comment type="subcellular location">
    <subcellularLocation>
        <location evidence="1">Nucleus</location>
    </subcellularLocation>
</comment>
<reference evidence="6 7" key="2">
    <citation type="journal article" date="2017" name="Front. Plant Sci.">
        <title>Gene Classification and Mining of Molecular Markers Useful in Red Clover (Trifolium pratense) Breeding.</title>
        <authorList>
            <person name="Istvanek J."/>
            <person name="Dluhosova J."/>
            <person name="Dluhos P."/>
            <person name="Patkova L."/>
            <person name="Nedelnik J."/>
            <person name="Repkova J."/>
        </authorList>
    </citation>
    <scope>NUCLEOTIDE SEQUENCE [LARGE SCALE GENOMIC DNA]</scope>
    <source>
        <strain evidence="7">cv. Tatra</strain>
        <tissue evidence="6">Young leaves</tissue>
    </source>
</reference>
<gene>
    <name evidence="6" type="ORF">L195_g050946</name>
</gene>
<dbReference type="InterPro" id="IPR011039">
    <property type="entry name" value="TFIIF_interaction"/>
</dbReference>